<evidence type="ECO:0000256" key="6">
    <source>
        <dbReference type="ARBA" id="ARBA00035207"/>
    </source>
</evidence>
<dbReference type="SUPFAM" id="SSF54843">
    <property type="entry name" value="Ribosomal protein L22"/>
    <property type="match status" value="1"/>
</dbReference>
<evidence type="ECO:0000256" key="7">
    <source>
        <dbReference type="HAMAP-Rule" id="MF_01331"/>
    </source>
</evidence>
<proteinExistence type="inferred from homology"/>
<keyword evidence="4 7" id="KW-0689">Ribosomal protein</keyword>
<dbReference type="Pfam" id="PF00237">
    <property type="entry name" value="Ribosomal_L22"/>
    <property type="match status" value="1"/>
</dbReference>
<dbReference type="InterPro" id="IPR047867">
    <property type="entry name" value="Ribosomal_uL22_bac/org-type"/>
</dbReference>
<dbReference type="InterPro" id="IPR005727">
    <property type="entry name" value="Ribosomal_uL22_bac/chlpt-type"/>
</dbReference>
<keyword evidence="5 7" id="KW-0687">Ribonucleoprotein</keyword>
<evidence type="ECO:0000313" key="11">
    <source>
        <dbReference type="EMBL" id="AIC09564.1"/>
    </source>
</evidence>
<dbReference type="GO" id="GO:0022625">
    <property type="term" value="C:cytosolic large ribosomal subunit"/>
    <property type="evidence" value="ECO:0007669"/>
    <property type="project" value="TreeGrafter"/>
</dbReference>
<dbReference type="GO" id="GO:0003735">
    <property type="term" value="F:structural constituent of ribosome"/>
    <property type="evidence" value="ECO:0007669"/>
    <property type="project" value="InterPro"/>
</dbReference>
<evidence type="ECO:0000256" key="8">
    <source>
        <dbReference type="RuleBase" id="RU004005"/>
    </source>
</evidence>
<comment type="function">
    <text evidence="7">The globular domain of the protein is located near the polypeptide exit tunnel on the outside of the subunit, while an extended beta-hairpin is found that lines the wall of the exit tunnel in the center of the 70S ribosome.</text>
</comment>
<dbReference type="GO" id="GO:0006412">
    <property type="term" value="P:translation"/>
    <property type="evidence" value="ECO:0007669"/>
    <property type="project" value="UniProtKB-UniRule"/>
</dbReference>
<dbReference type="EMBL" id="CP006696">
    <property type="protein sequence ID" value="AIC09564.1"/>
    <property type="molecule type" value="Genomic_DNA"/>
</dbReference>
<dbReference type="RefSeq" id="WP_038274596.1">
    <property type="nucleotide sequence ID" value="NZ_CP006696.1"/>
</dbReference>
<sequence length="111" mass="11992">MEATAILRGARISPQKARLVAAQVRGLSADSAVNLLRFSSKKAACLIKKVVESAIANAENNHGSNIDDLRINTIIVDEGRMLKRFMARAKGRSSRIVKRSSHITVVVGPAK</sequence>
<comment type="similarity">
    <text evidence="1 7 8">Belongs to the universal ribosomal protein uL22 family.</text>
</comment>
<dbReference type="Gene3D" id="3.90.470.10">
    <property type="entry name" value="Ribosomal protein L22/L17"/>
    <property type="match status" value="1"/>
</dbReference>
<dbReference type="InterPro" id="IPR001063">
    <property type="entry name" value="Ribosomal_uL22"/>
</dbReference>
<evidence type="ECO:0000256" key="10">
    <source>
        <dbReference type="RuleBase" id="RU004008"/>
    </source>
</evidence>
<dbReference type="CDD" id="cd00336">
    <property type="entry name" value="Ribosomal_L22"/>
    <property type="match status" value="1"/>
</dbReference>
<name>A0A060GYM1_XYLFS</name>
<evidence type="ECO:0000256" key="9">
    <source>
        <dbReference type="RuleBase" id="RU004006"/>
    </source>
</evidence>
<dbReference type="InterPro" id="IPR036394">
    <property type="entry name" value="Ribosomal_uL22_sf"/>
</dbReference>
<dbReference type="FunFam" id="3.90.470.10:FF:000001">
    <property type="entry name" value="50S ribosomal protein L22"/>
    <property type="match status" value="1"/>
</dbReference>
<evidence type="ECO:0000256" key="5">
    <source>
        <dbReference type="ARBA" id="ARBA00023274"/>
    </source>
</evidence>
<dbReference type="PATRIC" id="fig|155920.8.peg.803"/>
<evidence type="ECO:0000256" key="2">
    <source>
        <dbReference type="ARBA" id="ARBA00022730"/>
    </source>
</evidence>
<reference evidence="11 12" key="1">
    <citation type="submission" date="2013-08" db="EMBL/GenBank/DDBJ databases">
        <authorList>
            <person name="Stouthamer R."/>
            <person name="Nunney L."/>
        </authorList>
    </citation>
    <scope>NUCLEOTIDE SEQUENCE [LARGE SCALE GENOMIC DNA]</scope>
    <source>
        <strain evidence="12">ann-1</strain>
    </source>
</reference>
<comment type="function">
    <text evidence="7 10">This protein binds specifically to 23S rRNA; its binding is stimulated by other ribosomal proteins, e.g., L4, L17, and L20. It is important during the early stages of 50S assembly. It makes multiple contacts with different domains of the 23S rRNA in the assembled 50S subunit and ribosome.</text>
</comment>
<gene>
    <name evidence="7" type="primary">rplV</name>
    <name evidence="11" type="ORF">D934_03345</name>
</gene>
<dbReference type="PANTHER" id="PTHR13501:SF8">
    <property type="entry name" value="LARGE RIBOSOMAL SUBUNIT PROTEIN UL22M"/>
    <property type="match status" value="1"/>
</dbReference>
<dbReference type="PROSITE" id="PS00464">
    <property type="entry name" value="RIBOSOMAL_L22"/>
    <property type="match status" value="1"/>
</dbReference>
<organism evidence="11 12">
    <name type="scientific">Xylella fastidiosa subsp. sandyi Ann-1</name>
    <dbReference type="NCBI Taxonomy" id="155920"/>
    <lineage>
        <taxon>Bacteria</taxon>
        <taxon>Pseudomonadati</taxon>
        <taxon>Pseudomonadota</taxon>
        <taxon>Gammaproteobacteria</taxon>
        <taxon>Lysobacterales</taxon>
        <taxon>Lysobacteraceae</taxon>
        <taxon>Xylella</taxon>
    </lineage>
</organism>
<dbReference type="Proteomes" id="UP000027215">
    <property type="component" value="Chromosome"/>
</dbReference>
<dbReference type="InterPro" id="IPR018260">
    <property type="entry name" value="Ribosomal_uL22_CS"/>
</dbReference>
<dbReference type="NCBIfam" id="TIGR01044">
    <property type="entry name" value="rplV_bact"/>
    <property type="match status" value="1"/>
</dbReference>
<keyword evidence="2 7" id="KW-0699">rRNA-binding</keyword>
<evidence type="ECO:0000256" key="1">
    <source>
        <dbReference type="ARBA" id="ARBA00009451"/>
    </source>
</evidence>
<accession>A0A060GYM1</accession>
<dbReference type="AlphaFoldDB" id="A0A060GYM1"/>
<keyword evidence="3 7" id="KW-0694">RNA-binding</keyword>
<dbReference type="GO" id="GO:0019843">
    <property type="term" value="F:rRNA binding"/>
    <property type="evidence" value="ECO:0007669"/>
    <property type="project" value="UniProtKB-UniRule"/>
</dbReference>
<protein>
    <recommendedName>
        <fullName evidence="6 7">Large ribosomal subunit protein uL22</fullName>
    </recommendedName>
</protein>
<comment type="subunit">
    <text evidence="7 9">Part of the 50S ribosomal subunit.</text>
</comment>
<dbReference type="KEGG" id="xfs:D934_03345"/>
<dbReference type="HOGENOM" id="CLU_083987_3_3_6"/>
<evidence type="ECO:0000256" key="4">
    <source>
        <dbReference type="ARBA" id="ARBA00022980"/>
    </source>
</evidence>
<evidence type="ECO:0000256" key="3">
    <source>
        <dbReference type="ARBA" id="ARBA00022884"/>
    </source>
</evidence>
<dbReference type="PANTHER" id="PTHR13501">
    <property type="entry name" value="CHLOROPLAST 50S RIBOSOMAL PROTEIN L22-RELATED"/>
    <property type="match status" value="1"/>
</dbReference>
<dbReference type="HAMAP" id="MF_01331_B">
    <property type="entry name" value="Ribosomal_uL22_B"/>
    <property type="match status" value="1"/>
</dbReference>
<evidence type="ECO:0000313" key="12">
    <source>
        <dbReference type="Proteomes" id="UP000027215"/>
    </source>
</evidence>